<dbReference type="Gene3D" id="1.10.443.10">
    <property type="entry name" value="Intergrase catalytic core"/>
    <property type="match status" value="1"/>
</dbReference>
<dbReference type="InterPro" id="IPR011010">
    <property type="entry name" value="DNA_brk_join_enz"/>
</dbReference>
<dbReference type="EMBL" id="LCYA01000206">
    <property type="protein sequence ID" value="KWV84420.1"/>
    <property type="molecule type" value="Genomic_DNA"/>
</dbReference>
<comment type="caution">
    <text evidence="2">The sequence shown here is derived from an EMBL/GenBank/DDBJ whole genome shotgun (WGS) entry which is preliminary data.</text>
</comment>
<proteinExistence type="predicted"/>
<dbReference type="GO" id="GO:0015074">
    <property type="term" value="P:DNA integration"/>
    <property type="evidence" value="ECO:0007669"/>
    <property type="project" value="InterPro"/>
</dbReference>
<dbReference type="SUPFAM" id="SSF56349">
    <property type="entry name" value="DNA breaking-rejoining enzymes"/>
    <property type="match status" value="1"/>
</dbReference>
<dbReference type="AlphaFoldDB" id="A0A109LBH3"/>
<evidence type="ECO:0000313" key="3">
    <source>
        <dbReference type="Proteomes" id="UP000061348"/>
    </source>
</evidence>
<evidence type="ECO:0000256" key="1">
    <source>
        <dbReference type="ARBA" id="ARBA00023172"/>
    </source>
</evidence>
<name>A0A109LBH3_PSEFL</name>
<evidence type="ECO:0000313" key="2">
    <source>
        <dbReference type="EMBL" id="KWV84420.1"/>
    </source>
</evidence>
<dbReference type="GO" id="GO:0003677">
    <property type="term" value="F:DNA binding"/>
    <property type="evidence" value="ECO:0007669"/>
    <property type="project" value="InterPro"/>
</dbReference>
<reference evidence="2 3" key="1">
    <citation type="submission" date="2015-05" db="EMBL/GenBank/DDBJ databases">
        <title>A genomic and transcriptomic approach to investigate the blue pigment phenotype in Pseudomonas fluorescens.</title>
        <authorList>
            <person name="Andreani N.A."/>
            <person name="Cardazzo B."/>
        </authorList>
    </citation>
    <scope>NUCLEOTIDE SEQUENCE [LARGE SCALE GENOMIC DNA]</scope>
    <source>
        <strain evidence="2 3">Ps_22</strain>
    </source>
</reference>
<dbReference type="PATRIC" id="fig|294.194.peg.6603"/>
<keyword evidence="1" id="KW-0233">DNA recombination</keyword>
<organism evidence="2 3">
    <name type="scientific">Pseudomonas fluorescens</name>
    <dbReference type="NCBI Taxonomy" id="294"/>
    <lineage>
        <taxon>Bacteria</taxon>
        <taxon>Pseudomonadati</taxon>
        <taxon>Pseudomonadota</taxon>
        <taxon>Gammaproteobacteria</taxon>
        <taxon>Pseudomonadales</taxon>
        <taxon>Pseudomonadaceae</taxon>
        <taxon>Pseudomonas</taxon>
    </lineage>
</organism>
<dbReference type="Proteomes" id="UP000061348">
    <property type="component" value="Unassembled WGS sequence"/>
</dbReference>
<evidence type="ECO:0008006" key="4">
    <source>
        <dbReference type="Google" id="ProtNLM"/>
    </source>
</evidence>
<protein>
    <recommendedName>
        <fullName evidence="4">Integrase</fullName>
    </recommendedName>
</protein>
<sequence>MTKSIVIEESQLDNAVKIARSMSPENGNRDAAMLLSCFGTGLTVTEIARMQVTDYLAESGSALLESHVRAQIAYNGRCRPLFWTNKKVFSAIDMHLAERLLRGHGVSGLPSFRGLDPASPLFVSGRTGEGLKISAQMRDGKIYYSANQLSRLFTRIFAVAGVEGASAQSGRRTLAVKLARQGVAYEFISELLGIESLTAVKKLCSGAQPCLRDIFRGIG</sequence>
<gene>
    <name evidence="2" type="ORF">PFLmoz3_05958</name>
</gene>
<dbReference type="GO" id="GO:0006310">
    <property type="term" value="P:DNA recombination"/>
    <property type="evidence" value="ECO:0007669"/>
    <property type="project" value="UniProtKB-KW"/>
</dbReference>
<accession>A0A109LBH3</accession>
<dbReference type="InterPro" id="IPR013762">
    <property type="entry name" value="Integrase-like_cat_sf"/>
</dbReference>